<dbReference type="GO" id="GO:0006355">
    <property type="term" value="P:regulation of DNA-templated transcription"/>
    <property type="evidence" value="ECO:0007669"/>
    <property type="project" value="InterPro"/>
</dbReference>
<comment type="caution">
    <text evidence="1">The sequence shown here is derived from an EMBL/GenBank/DDBJ whole genome shotgun (WGS) entry which is preliminary data.</text>
</comment>
<proteinExistence type="predicted"/>
<name>A0A7X3LY17_9HYPH</name>
<organism evidence="1 2">
    <name type="scientific">Stappia sediminis</name>
    <dbReference type="NCBI Taxonomy" id="2692190"/>
    <lineage>
        <taxon>Bacteria</taxon>
        <taxon>Pseudomonadati</taxon>
        <taxon>Pseudomonadota</taxon>
        <taxon>Alphaproteobacteria</taxon>
        <taxon>Hyphomicrobiales</taxon>
        <taxon>Stappiaceae</taxon>
        <taxon>Stappia</taxon>
    </lineage>
</organism>
<reference evidence="1 2" key="1">
    <citation type="submission" date="2019-12" db="EMBL/GenBank/DDBJ databases">
        <authorList>
            <person name="Li M."/>
        </authorList>
    </citation>
    <scope>NUCLEOTIDE SEQUENCE [LARGE SCALE GENOMIC DNA]</scope>
    <source>
        <strain evidence="1 2">GBMRC 2046</strain>
    </source>
</reference>
<dbReference type="InterPro" id="IPR013321">
    <property type="entry name" value="Arc_rbn_hlx_hlx"/>
</dbReference>
<gene>
    <name evidence="1" type="ORF">GR183_19830</name>
</gene>
<dbReference type="AlphaFoldDB" id="A0A7X3LY17"/>
<dbReference type="EMBL" id="WUMV01000009">
    <property type="protein sequence ID" value="MXN67165.1"/>
    <property type="molecule type" value="Genomic_DNA"/>
</dbReference>
<protein>
    <submittedName>
        <fullName evidence="1">Toxin-antitoxin system HicB family antitoxin</fullName>
    </submittedName>
</protein>
<dbReference type="InterPro" id="IPR008651">
    <property type="entry name" value="Uncharacterised_HicB"/>
</dbReference>
<keyword evidence="2" id="KW-1185">Reference proteome</keyword>
<dbReference type="Pfam" id="PF05534">
    <property type="entry name" value="HicB"/>
    <property type="match status" value="1"/>
</dbReference>
<sequence length="32" mass="3488">MPISDSFNVRISPEEHKRVAMAAAEDGQSLNS</sequence>
<dbReference type="SUPFAM" id="SSF47598">
    <property type="entry name" value="Ribbon-helix-helix"/>
    <property type="match status" value="1"/>
</dbReference>
<dbReference type="Gene3D" id="1.10.1220.10">
    <property type="entry name" value="Met repressor-like"/>
    <property type="match status" value="1"/>
</dbReference>
<evidence type="ECO:0000313" key="2">
    <source>
        <dbReference type="Proteomes" id="UP000433101"/>
    </source>
</evidence>
<evidence type="ECO:0000313" key="1">
    <source>
        <dbReference type="EMBL" id="MXN67165.1"/>
    </source>
</evidence>
<dbReference type="InterPro" id="IPR010985">
    <property type="entry name" value="Ribbon_hlx_hlx"/>
</dbReference>
<accession>A0A7X3LY17</accession>
<dbReference type="Proteomes" id="UP000433101">
    <property type="component" value="Unassembled WGS sequence"/>
</dbReference>